<keyword evidence="1" id="KW-0675">Receptor</keyword>
<evidence type="ECO:0000313" key="1">
    <source>
        <dbReference type="EMBL" id="MFC1854056.1"/>
    </source>
</evidence>
<dbReference type="Gene3D" id="1.10.3210.10">
    <property type="entry name" value="Hypothetical protein af1432"/>
    <property type="match status" value="1"/>
</dbReference>
<evidence type="ECO:0000313" key="2">
    <source>
        <dbReference type="Proteomes" id="UP001594351"/>
    </source>
</evidence>
<dbReference type="PANTHER" id="PTHR21174:SF0">
    <property type="entry name" value="HD PHOSPHOHYDROLASE FAMILY PROTEIN-RELATED"/>
    <property type="match status" value="1"/>
</dbReference>
<organism evidence="1 2">
    <name type="scientific">candidate division CSSED10-310 bacterium</name>
    <dbReference type="NCBI Taxonomy" id="2855610"/>
    <lineage>
        <taxon>Bacteria</taxon>
        <taxon>Bacteria division CSSED10-310</taxon>
    </lineage>
</organism>
<gene>
    <name evidence="1" type="ORF">ACFL27_28065</name>
</gene>
<protein>
    <submittedName>
        <fullName evidence="1">N-methyl-D-aspartate receptor NMDAR2C subunit</fullName>
    </submittedName>
</protein>
<dbReference type="Proteomes" id="UP001594351">
    <property type="component" value="Unassembled WGS sequence"/>
</dbReference>
<keyword evidence="2" id="KW-1185">Reference proteome</keyword>
<dbReference type="EMBL" id="JBHPBY010000698">
    <property type="protein sequence ID" value="MFC1854056.1"/>
    <property type="molecule type" value="Genomic_DNA"/>
</dbReference>
<reference evidence="1 2" key="1">
    <citation type="submission" date="2024-09" db="EMBL/GenBank/DDBJ databases">
        <title>Laminarin stimulates single cell rates of sulfate reduction while oxygen inhibits transcriptomic activity in coastal marine sediment.</title>
        <authorList>
            <person name="Lindsay M."/>
            <person name="Orcutt B."/>
            <person name="Emerson D."/>
            <person name="Stepanauskas R."/>
            <person name="D'Angelo T."/>
        </authorList>
    </citation>
    <scope>NUCLEOTIDE SEQUENCE [LARGE SCALE GENOMIC DNA]</scope>
    <source>
        <strain evidence="1">SAG AM-311-K15</strain>
    </source>
</reference>
<comment type="caution">
    <text evidence="1">The sequence shown here is derived from an EMBL/GenBank/DDBJ whole genome shotgun (WGS) entry which is preliminary data.</text>
</comment>
<proteinExistence type="predicted"/>
<accession>A0ABV6Z6R8</accession>
<dbReference type="SUPFAM" id="SSF109604">
    <property type="entry name" value="HD-domain/PDEase-like"/>
    <property type="match status" value="1"/>
</dbReference>
<dbReference type="InterPro" id="IPR009218">
    <property type="entry name" value="HD_phosphohydro"/>
</dbReference>
<name>A0ABV6Z6R8_UNCC1</name>
<dbReference type="PANTHER" id="PTHR21174">
    <property type="match status" value="1"/>
</dbReference>
<sequence length="210" mass="24712">MSRIDKERWENLWVRFTGQHDCSATHQKLLAAYGEPHRIYHTSNHLVDCLILFDRVKQLARRPAEVEVALWFHDAVYDLYRADNEEKSALWATEILLINGLDREVSDRVGELIMATSLFNIPKTEDAKLIIDIDLAILGRSTSDYELYEQKIRQEYGRVPQSEFNLKRSALLEAFLTRPTIYYTKRFQDTFENQARINISRAIQKLKDYD</sequence>
<dbReference type="PIRSF" id="PIRSF035170">
    <property type="entry name" value="HD_phosphohydro"/>
    <property type="match status" value="1"/>
</dbReference>